<gene>
    <name evidence="1" type="ORF">C8N24_4174</name>
</gene>
<proteinExistence type="predicted"/>
<dbReference type="InterPro" id="IPR051673">
    <property type="entry name" value="SSDNA_exonuclease_RecJ"/>
</dbReference>
<sequence>MDPIRAALLAADVVVPHTDADGLAAGAIALRARGEPAAAAVLFGRGENPWRTPPPGVPALLDWGLRASDLPVVVVDHHVPEASPGPDQHVLSGAGEDPETSTAPLLRRLFPEQPAWLAAVGAVGDLGDRGFALPECAGAPKTAVRKLVPLINAPRRGPELDGVRVALELLVEHEDPKAALADPRITVLAAARDAWRSEWERVRRTAPQVGERVAVIRFSSAFQVHPLIAQMWAKRLAPRPVLAANDGYLPGRVAFSIRGTAGDLRALLREALPDVGGEFAHGHPRATGGTLTPEDFERLLVGLARP</sequence>
<keyword evidence="1" id="KW-0378">Hydrolase</keyword>
<accession>A0A660KYZ4</accession>
<name>A0A660KYZ4_9ACTN</name>
<dbReference type="RefSeq" id="WP_121253670.1">
    <property type="nucleotide sequence ID" value="NZ_RBIL01000002.1"/>
</dbReference>
<dbReference type="Proteomes" id="UP000278962">
    <property type="component" value="Unassembled WGS sequence"/>
</dbReference>
<comment type="caution">
    <text evidence="1">The sequence shown here is derived from an EMBL/GenBank/DDBJ whole genome shotgun (WGS) entry which is preliminary data.</text>
</comment>
<organism evidence="1 2">
    <name type="scientific">Solirubrobacter pauli</name>
    <dbReference type="NCBI Taxonomy" id="166793"/>
    <lineage>
        <taxon>Bacteria</taxon>
        <taxon>Bacillati</taxon>
        <taxon>Actinomycetota</taxon>
        <taxon>Thermoleophilia</taxon>
        <taxon>Solirubrobacterales</taxon>
        <taxon>Solirubrobacteraceae</taxon>
        <taxon>Solirubrobacter</taxon>
    </lineage>
</organism>
<dbReference type="GO" id="GO:0004527">
    <property type="term" value="F:exonuclease activity"/>
    <property type="evidence" value="ECO:0007669"/>
    <property type="project" value="UniProtKB-KW"/>
</dbReference>
<reference evidence="1 2" key="1">
    <citation type="submission" date="2018-10" db="EMBL/GenBank/DDBJ databases">
        <title>Genomic Encyclopedia of Archaeal and Bacterial Type Strains, Phase II (KMG-II): from individual species to whole genera.</title>
        <authorList>
            <person name="Goeker M."/>
        </authorList>
    </citation>
    <scope>NUCLEOTIDE SEQUENCE [LARGE SCALE GENOMIC DNA]</scope>
    <source>
        <strain evidence="1 2">DSM 14954</strain>
    </source>
</reference>
<dbReference type="InterPro" id="IPR038763">
    <property type="entry name" value="DHH_sf"/>
</dbReference>
<keyword evidence="1" id="KW-0540">Nuclease</keyword>
<dbReference type="SUPFAM" id="SSF64182">
    <property type="entry name" value="DHH phosphoesterases"/>
    <property type="match status" value="1"/>
</dbReference>
<dbReference type="OrthoDB" id="868021at2"/>
<protein>
    <submittedName>
        <fullName evidence="1">Single-stranded DNA-specific DHH superfamily exonuclease</fullName>
    </submittedName>
</protein>
<keyword evidence="2" id="KW-1185">Reference proteome</keyword>
<dbReference type="PANTHER" id="PTHR30255:SF2">
    <property type="entry name" value="SINGLE-STRANDED-DNA-SPECIFIC EXONUCLEASE RECJ"/>
    <property type="match status" value="1"/>
</dbReference>
<dbReference type="PANTHER" id="PTHR30255">
    <property type="entry name" value="SINGLE-STRANDED-DNA-SPECIFIC EXONUCLEASE RECJ"/>
    <property type="match status" value="1"/>
</dbReference>
<evidence type="ECO:0000313" key="1">
    <source>
        <dbReference type="EMBL" id="RKQ86164.1"/>
    </source>
</evidence>
<keyword evidence="1" id="KW-0269">Exonuclease</keyword>
<dbReference type="EMBL" id="RBIL01000002">
    <property type="protein sequence ID" value="RKQ86164.1"/>
    <property type="molecule type" value="Genomic_DNA"/>
</dbReference>
<evidence type="ECO:0000313" key="2">
    <source>
        <dbReference type="Proteomes" id="UP000278962"/>
    </source>
</evidence>
<dbReference type="AlphaFoldDB" id="A0A660KYZ4"/>